<accession>A0A367WYC2</accession>
<dbReference type="OrthoDB" id="8320584at2"/>
<dbReference type="InterPro" id="IPR011050">
    <property type="entry name" value="Pectin_lyase_fold/virulence"/>
</dbReference>
<dbReference type="Pfam" id="PF11924">
    <property type="entry name" value="IAT_beta"/>
    <property type="match status" value="1"/>
</dbReference>
<evidence type="ECO:0000313" key="2">
    <source>
        <dbReference type="EMBL" id="RCK45501.1"/>
    </source>
</evidence>
<dbReference type="Proteomes" id="UP000252255">
    <property type="component" value="Unassembled WGS sequence"/>
</dbReference>
<dbReference type="InterPro" id="IPR038177">
    <property type="entry name" value="IAT_beta_sf"/>
</dbReference>
<comment type="caution">
    <text evidence="2">The sequence shown here is derived from an EMBL/GenBank/DDBJ whole genome shotgun (WGS) entry which is preliminary data.</text>
</comment>
<gene>
    <name evidence="2" type="ORF">TH30_13070</name>
</gene>
<dbReference type="InterPro" id="IPR024519">
    <property type="entry name" value="IAT_beta"/>
</dbReference>
<feature type="domain" description="Inverse autotransporter beta-domain" evidence="1">
    <location>
        <begin position="46"/>
        <end position="188"/>
    </location>
</feature>
<dbReference type="SMART" id="SM00710">
    <property type="entry name" value="PbH1"/>
    <property type="match status" value="4"/>
</dbReference>
<name>A0A367WYC2_9PROT</name>
<organism evidence="2 3">
    <name type="scientific">Thalassospira profundimaris</name>
    <dbReference type="NCBI Taxonomy" id="502049"/>
    <lineage>
        <taxon>Bacteria</taxon>
        <taxon>Pseudomonadati</taxon>
        <taxon>Pseudomonadota</taxon>
        <taxon>Alphaproteobacteria</taxon>
        <taxon>Rhodospirillales</taxon>
        <taxon>Thalassospiraceae</taxon>
        <taxon>Thalassospira</taxon>
    </lineage>
</organism>
<dbReference type="SUPFAM" id="SSF51126">
    <property type="entry name" value="Pectin lyase-like"/>
    <property type="match status" value="1"/>
</dbReference>
<dbReference type="AlphaFoldDB" id="A0A367WYC2"/>
<evidence type="ECO:0000259" key="1">
    <source>
        <dbReference type="Pfam" id="PF11924"/>
    </source>
</evidence>
<dbReference type="RefSeq" id="WP_114098448.1">
    <property type="nucleotide sequence ID" value="NZ_JPWI01000007.1"/>
</dbReference>
<proteinExistence type="predicted"/>
<evidence type="ECO:0000313" key="3">
    <source>
        <dbReference type="Proteomes" id="UP000252255"/>
    </source>
</evidence>
<protein>
    <recommendedName>
        <fullName evidence="1">Inverse autotransporter beta-domain domain-containing protein</fullName>
    </recommendedName>
</protein>
<dbReference type="Gene3D" id="2.40.160.160">
    <property type="entry name" value="Inverse autotransporter, beta-domain"/>
    <property type="match status" value="1"/>
</dbReference>
<reference evidence="2 3" key="1">
    <citation type="submission" date="2014-07" db="EMBL/GenBank/DDBJ databases">
        <title>Draft genome sequence of Thalassospira profundimaris PR54-5.</title>
        <authorList>
            <person name="Lai Q."/>
            <person name="Shao Z."/>
        </authorList>
    </citation>
    <scope>NUCLEOTIDE SEQUENCE [LARGE SCALE GENOMIC DNA]</scope>
    <source>
        <strain evidence="2 3">PR54-5</strain>
    </source>
</reference>
<dbReference type="EMBL" id="JPWI01000007">
    <property type="protein sequence ID" value="RCK45501.1"/>
    <property type="molecule type" value="Genomic_DNA"/>
</dbReference>
<dbReference type="InterPro" id="IPR006626">
    <property type="entry name" value="PbH1"/>
</dbReference>
<sequence>MKFGYLRGLLTAWLALTVTDGILNPVAARDLSAPKWGPHIDLEGKAGTDRNLGETDLFIPLSQDDETLFFTNLRARMDDNDSREGNFGLGVRHMLDSGWNLGGITYFDRRKSPMGNMFNQLTFGAEALSMDWDLRANAYVPVGRTSHDEDSLSTATISGASIIFRGGEERSLGGFDAEIGWRAPLFDENAGQQLRLYGGGYRFSDDKAGLIAGPRGRLDLTFDEVPFLWQGSRLSLGAEVQHDDPRGTQSFASFRLRIPLQVFSERKAVRQNLSPIEKRMTDPVIRDIDVVTEAGSFGPAETGVTTMSGGVISVIDSASTTTANLATAVANAGANSTVILQGNYTGMNNAKITLQSGQTLMGSGTMVVKSPSGRTATVTMGSASISGTGQVASSVASLIQMANNSTLDNITLSNTANGGNGIATILVKGVSNVTIKNSTLTASTTGNSSTPIFIESGSSNVTITGNTLSAIGGGSQRAAGGAMMNVASNVTFSNNSVSASNSTDLVSLFVRDVTNLSGSGNTRNAGNCVTSGTNTGSVSFTDNTTCP</sequence>
<dbReference type="Gene3D" id="2.160.20.10">
    <property type="entry name" value="Single-stranded right-handed beta-helix, Pectin lyase-like"/>
    <property type="match status" value="1"/>
</dbReference>
<dbReference type="InterPro" id="IPR012334">
    <property type="entry name" value="Pectin_lyas_fold"/>
</dbReference>